<feature type="coiled-coil region" evidence="4">
    <location>
        <begin position="392"/>
        <end position="426"/>
    </location>
</feature>
<evidence type="ECO:0000313" key="8">
    <source>
        <dbReference type="Proteomes" id="UP000013827"/>
    </source>
</evidence>
<evidence type="ECO:0000256" key="2">
    <source>
        <dbReference type="ARBA" id="ARBA00018687"/>
    </source>
</evidence>
<evidence type="ECO:0000256" key="3">
    <source>
        <dbReference type="ARBA" id="ARBA00023054"/>
    </source>
</evidence>
<dbReference type="STRING" id="2903.R1F289"/>
<dbReference type="Gene3D" id="3.40.50.300">
    <property type="entry name" value="P-loop containing nucleotide triphosphate hydrolases"/>
    <property type="match status" value="2"/>
</dbReference>
<accession>A0A0D3JUX9</accession>
<dbReference type="AlphaFoldDB" id="A0A0D3JUX9"/>
<reference evidence="8" key="1">
    <citation type="journal article" date="2013" name="Nature">
        <title>Pan genome of the phytoplankton Emiliania underpins its global distribution.</title>
        <authorList>
            <person name="Read B.A."/>
            <person name="Kegel J."/>
            <person name="Klute M.J."/>
            <person name="Kuo A."/>
            <person name="Lefebvre S.C."/>
            <person name="Maumus F."/>
            <person name="Mayer C."/>
            <person name="Miller J."/>
            <person name="Monier A."/>
            <person name="Salamov A."/>
            <person name="Young J."/>
            <person name="Aguilar M."/>
            <person name="Claverie J.M."/>
            <person name="Frickenhaus S."/>
            <person name="Gonzalez K."/>
            <person name="Herman E.K."/>
            <person name="Lin Y.C."/>
            <person name="Napier J."/>
            <person name="Ogata H."/>
            <person name="Sarno A.F."/>
            <person name="Shmutz J."/>
            <person name="Schroeder D."/>
            <person name="de Vargas C."/>
            <person name="Verret F."/>
            <person name="von Dassow P."/>
            <person name="Valentin K."/>
            <person name="Van de Peer Y."/>
            <person name="Wheeler G."/>
            <person name="Dacks J.B."/>
            <person name="Delwiche C.F."/>
            <person name="Dyhrman S.T."/>
            <person name="Glockner G."/>
            <person name="John U."/>
            <person name="Richards T."/>
            <person name="Worden A.Z."/>
            <person name="Zhang X."/>
            <person name="Grigoriev I.V."/>
            <person name="Allen A.E."/>
            <person name="Bidle K."/>
            <person name="Borodovsky M."/>
            <person name="Bowler C."/>
            <person name="Brownlee C."/>
            <person name="Cock J.M."/>
            <person name="Elias M."/>
            <person name="Gladyshev V.N."/>
            <person name="Groth M."/>
            <person name="Guda C."/>
            <person name="Hadaegh A."/>
            <person name="Iglesias-Rodriguez M.D."/>
            <person name="Jenkins J."/>
            <person name="Jones B.M."/>
            <person name="Lawson T."/>
            <person name="Leese F."/>
            <person name="Lindquist E."/>
            <person name="Lobanov A."/>
            <person name="Lomsadze A."/>
            <person name="Malik S.B."/>
            <person name="Marsh M.E."/>
            <person name="Mackinder L."/>
            <person name="Mock T."/>
            <person name="Mueller-Roeber B."/>
            <person name="Pagarete A."/>
            <person name="Parker M."/>
            <person name="Probert I."/>
            <person name="Quesneville H."/>
            <person name="Raines C."/>
            <person name="Rensing S.A."/>
            <person name="Riano-Pachon D.M."/>
            <person name="Richier S."/>
            <person name="Rokitta S."/>
            <person name="Shiraiwa Y."/>
            <person name="Soanes D.M."/>
            <person name="van der Giezen M."/>
            <person name="Wahlund T.M."/>
            <person name="Williams B."/>
            <person name="Wilson W."/>
            <person name="Wolfe G."/>
            <person name="Wurch L.L."/>
        </authorList>
    </citation>
    <scope>NUCLEOTIDE SEQUENCE</scope>
</reference>
<dbReference type="GO" id="GO:0005634">
    <property type="term" value="C:nucleus"/>
    <property type="evidence" value="ECO:0007669"/>
    <property type="project" value="TreeGrafter"/>
</dbReference>
<feature type="coiled-coil region" evidence="4">
    <location>
        <begin position="469"/>
        <end position="543"/>
    </location>
</feature>
<sequence length="1161" mass="128124">MPRKNSTVCRVAHALPLHACASCGVRDPSLTYTRVDVSALPRTVSVRVAGGEDETRHVFELSPEQCAKYRGLQNKKVRLAFPNGASVRSVVKFRKGVAVLIAAGALYLCERRQNSLFPQPSANSCSERPLRPAAGAQPPPLLIMPRVRDADTEDEPPSQRRRTHTKGTILTADPGKLNCIIGPNGTGKSSIVCAMCVGLGGPIKATERGDAIGGCVHDGVDENGVKPTEGSVETELFEGSGAGRNLVVRLDFNTDNKEKWFMDGEPSSKKKVKEKMASMNIQVDNPLQFLPQDKVGAFSNMSPVALLKETERAIGPDVCAQHEELVVADKELKSMKQSAAGEEKSLVELEKQNEVLYADVERWNKYQANLKELERCEGKKLWLAYDAERGEYDRLNDEWKSKKADMKEAEAEKKALTDKVLPLKERVASAKRSLASSTESVKKEGEEMKAAVERSEKEDDAAEEAKAGLHKVDKALKKLTDTVGELERRIEGDEEELRVEEQKVSVAYGGDVAAAKKAAADEVRSARQELEAREDDLANYELGEHEGRVRSIEDQIAGLGDPMRLKQIEAAKMNSAVPHVGKWVYEQVGGGSKEAAEAKVLGPMLLYLDLPDKGHQKLAVQAFPARTLTSFLARDEGTRDQLQDELKRRGPQTRITVFRNRAKTFSPAPNRPSSADMKRFGVTAWLDEALRIRDDLRGEVLAFLKQQMGVDTYLLATPAAVGKIDALQQFLQQSGMTGVTVLTPERVYRFGRSKYGARAATSSSSLPQRHRHAACFSVVVDTSRKKELEGQLKEAKKGLELKRKERQAVERDVGQLQQKLDAAKGRQVELNNNTVRLNRLAARIDQAKKRLDPARESAADKVVALVREAKGKAAEFAGRKEAPLSEEAQGVWDALPAGADELEDRIAELEAETSSTSADGNSIKEYERRRKEIEQLKTRVDAAQQAIAAQGGKAWRPALEEMVDRVNQKFGSCMAAFRCAGEVSLSDGRSLDEHGEPAGDDDFEKYKIHIKVKWRDGEQLHVLGEAGRDSGGERSVATMVYLISLQEINPAPFRVVDEINQAMDSTNERIIFKCVTEACKDGGKQYFLLTPKLLPDLDYGEDCAIQLVFNGPHNRRRDQFDARPSPPVALHWRAAGVVRSRKRADPLRGAACVNDSNFCFP</sequence>
<keyword evidence="8" id="KW-1185">Reference proteome</keyword>
<keyword evidence="3 4" id="KW-0175">Coiled coil</keyword>
<feature type="coiled-coil region" evidence="4">
    <location>
        <begin position="785"/>
        <end position="857"/>
    </location>
</feature>
<dbReference type="PANTHER" id="PTHR45916:SF1">
    <property type="entry name" value="STRUCTURAL MAINTENANCE OF CHROMOSOMES PROTEIN 5"/>
    <property type="match status" value="1"/>
</dbReference>
<feature type="compositionally biased region" description="Basic and acidic residues" evidence="5">
    <location>
        <begin position="440"/>
        <end position="466"/>
    </location>
</feature>
<evidence type="ECO:0000313" key="7">
    <source>
        <dbReference type="EnsemblProtists" id="EOD27314"/>
    </source>
</evidence>
<name>A0A0D3JUX9_EMIH1</name>
<dbReference type="OMA" id="GIRTEPF"/>
<evidence type="ECO:0000256" key="4">
    <source>
        <dbReference type="SAM" id="Coils"/>
    </source>
</evidence>
<dbReference type="RefSeq" id="XP_005779743.1">
    <property type="nucleotide sequence ID" value="XM_005779686.1"/>
</dbReference>
<dbReference type="Proteomes" id="UP000013827">
    <property type="component" value="Unassembled WGS sequence"/>
</dbReference>
<dbReference type="KEGG" id="ehx:EMIHUDRAFT_457217"/>
<proteinExistence type="inferred from homology"/>
<dbReference type="PANTHER" id="PTHR45916">
    <property type="entry name" value="STRUCTURAL MAINTENANCE OF CHROMOSOMES PROTEIN 5"/>
    <property type="match status" value="1"/>
</dbReference>
<dbReference type="GO" id="GO:0030915">
    <property type="term" value="C:Smc5-Smc6 complex"/>
    <property type="evidence" value="ECO:0007669"/>
    <property type="project" value="TreeGrafter"/>
</dbReference>
<dbReference type="InterPro" id="IPR027417">
    <property type="entry name" value="P-loop_NTPase"/>
</dbReference>
<feature type="region of interest" description="Disordered" evidence="5">
    <location>
        <begin position="120"/>
        <end position="143"/>
    </location>
</feature>
<dbReference type="PaxDb" id="2903-EOD27314"/>
<feature type="domain" description="RecF/RecN/SMC N-terminal" evidence="6">
    <location>
        <begin position="176"/>
        <end position="1087"/>
    </location>
</feature>
<dbReference type="Pfam" id="PF02463">
    <property type="entry name" value="SMC_N"/>
    <property type="match status" value="1"/>
</dbReference>
<organism evidence="7 8">
    <name type="scientific">Emiliania huxleyi (strain CCMP1516)</name>
    <dbReference type="NCBI Taxonomy" id="280463"/>
    <lineage>
        <taxon>Eukaryota</taxon>
        <taxon>Haptista</taxon>
        <taxon>Haptophyta</taxon>
        <taxon>Prymnesiophyceae</taxon>
        <taxon>Isochrysidales</taxon>
        <taxon>Noelaerhabdaceae</taxon>
        <taxon>Emiliania</taxon>
    </lineage>
</organism>
<dbReference type="GO" id="GO:0003697">
    <property type="term" value="F:single-stranded DNA binding"/>
    <property type="evidence" value="ECO:0007669"/>
    <property type="project" value="TreeGrafter"/>
</dbReference>
<dbReference type="HOGENOM" id="CLU_004969_2_0_1"/>
<feature type="region of interest" description="Disordered" evidence="5">
    <location>
        <begin position="431"/>
        <end position="466"/>
    </location>
</feature>
<protein>
    <recommendedName>
        <fullName evidence="2">Structural maintenance of chromosomes protein 5</fullName>
    </recommendedName>
</protein>
<comment type="similarity">
    <text evidence="1">Belongs to the SMC family. SMC5 subfamily.</text>
</comment>
<dbReference type="EnsemblProtists" id="EOD27314">
    <property type="protein sequence ID" value="EOD27314"/>
    <property type="gene ID" value="EMIHUDRAFT_457217"/>
</dbReference>
<dbReference type="SUPFAM" id="SSF52540">
    <property type="entry name" value="P-loop containing nucleoside triphosphate hydrolases"/>
    <property type="match status" value="1"/>
</dbReference>
<dbReference type="eggNOG" id="KOG0979">
    <property type="taxonomic scope" value="Eukaryota"/>
</dbReference>
<evidence type="ECO:0000256" key="5">
    <source>
        <dbReference type="SAM" id="MobiDB-lite"/>
    </source>
</evidence>
<evidence type="ECO:0000259" key="6">
    <source>
        <dbReference type="Pfam" id="PF02463"/>
    </source>
</evidence>
<reference evidence="7" key="2">
    <citation type="submission" date="2024-10" db="UniProtKB">
        <authorList>
            <consortium name="EnsemblProtists"/>
        </authorList>
    </citation>
    <scope>IDENTIFICATION</scope>
</reference>
<dbReference type="GO" id="GO:0000724">
    <property type="term" value="P:double-strand break repair via homologous recombination"/>
    <property type="evidence" value="ECO:0007669"/>
    <property type="project" value="TreeGrafter"/>
</dbReference>
<feature type="coiled-coil region" evidence="4">
    <location>
        <begin position="899"/>
        <end position="946"/>
    </location>
</feature>
<dbReference type="GeneID" id="17272859"/>
<evidence type="ECO:0000256" key="1">
    <source>
        <dbReference type="ARBA" id="ARBA00010171"/>
    </source>
</evidence>
<dbReference type="InterPro" id="IPR003395">
    <property type="entry name" value="RecF/RecN/SMC_N"/>
</dbReference>